<reference evidence="1 2" key="1">
    <citation type="journal article" date="2012" name="Int. J. Syst. Evol. Microbiol.">
        <title>Flammeovirga pacifica sp. nov., isolated from deep-sea sediment.</title>
        <authorList>
            <person name="Xu H."/>
            <person name="Fu Y."/>
            <person name="Yang N."/>
            <person name="Ding Z."/>
            <person name="Lai Q."/>
            <person name="Zeng R."/>
        </authorList>
    </citation>
    <scope>NUCLEOTIDE SEQUENCE [LARGE SCALE GENOMIC DNA]</scope>
    <source>
        <strain evidence="2">DSM 24597 / LMG 26175 / WPAGA1</strain>
    </source>
</reference>
<dbReference type="AlphaFoldDB" id="A0A1S1Z5E1"/>
<sequence length="482" mass="52666">MATVTFDEATGQLTVTLTNSTVMTFDISSPVSAVKLMNHSVTPHLLKRHSGFEHLEIYSLLSSEDGLEESPDFLYGSMADGAGLLRNDDGTFTLINNIEAHYSVARVTFDQTFKPVKGEIILDATATANTAQCSGTLVTPEEHGFGPIYLSGGEWGGSSTNVFATDPFRDASEKSTGRTLDAMGQWTVENAVPLSKNAYPNKTIVLIGDDSHGDAGGALAMYVSETVGDLDGGKLYALKLGNGTMTDNELADSDEPVAVSFVELEERTYDALNTECIAKGVMAFNRVEDIDYRKGDASANREIYFTATGRSQYNDTRTKYGRIYKLVLDENDPLSGTLEVLLNGDNLEGKAHRLHSPDNILATDNFLYIQEDPNGYDDVASKQHDAYLHQYNLKTGVLKVVLESDHRGSTGLDNGYSSIDDRWGKWELTGMIDVSKQLGMEGTFLLIQQGHSWKSDDFLDKSNPNNSIKEGSILTVIKGLER</sequence>
<dbReference type="STRING" id="915059.NH26_07990"/>
<gene>
    <name evidence="1" type="ORF">NH26_07990</name>
</gene>
<evidence type="ECO:0000313" key="1">
    <source>
        <dbReference type="EMBL" id="OHX68490.1"/>
    </source>
</evidence>
<keyword evidence="2" id="KW-1185">Reference proteome</keyword>
<organism evidence="1 2">
    <name type="scientific">Flammeovirga pacifica</name>
    <dbReference type="NCBI Taxonomy" id="915059"/>
    <lineage>
        <taxon>Bacteria</taxon>
        <taxon>Pseudomonadati</taxon>
        <taxon>Bacteroidota</taxon>
        <taxon>Cytophagia</taxon>
        <taxon>Cytophagales</taxon>
        <taxon>Flammeovirgaceae</taxon>
        <taxon>Flammeovirga</taxon>
    </lineage>
</organism>
<comment type="caution">
    <text evidence="1">The sequence shown here is derived from an EMBL/GenBank/DDBJ whole genome shotgun (WGS) entry which is preliminary data.</text>
</comment>
<accession>A0A1S1Z5E1</accession>
<dbReference type="Pfam" id="PF05787">
    <property type="entry name" value="PhoX"/>
    <property type="match status" value="1"/>
</dbReference>
<proteinExistence type="predicted"/>
<dbReference type="EMBL" id="JRYR02000001">
    <property type="protein sequence ID" value="OHX68490.1"/>
    <property type="molecule type" value="Genomic_DNA"/>
</dbReference>
<dbReference type="InterPro" id="IPR008557">
    <property type="entry name" value="PhoX"/>
</dbReference>
<protein>
    <submittedName>
        <fullName evidence="1">Phosphatase</fullName>
    </submittedName>
</protein>
<evidence type="ECO:0000313" key="2">
    <source>
        <dbReference type="Proteomes" id="UP000179797"/>
    </source>
</evidence>
<dbReference type="Proteomes" id="UP000179797">
    <property type="component" value="Unassembled WGS sequence"/>
</dbReference>
<name>A0A1S1Z5E1_FLAPC</name>